<dbReference type="PROSITE" id="PS00409">
    <property type="entry name" value="PROKAR_NTER_METHYL"/>
    <property type="match status" value="1"/>
</dbReference>
<evidence type="ECO:0000256" key="2">
    <source>
        <dbReference type="SAM" id="Phobius"/>
    </source>
</evidence>
<keyword evidence="2" id="KW-0472">Membrane</keyword>
<sequence>MRMRGFTLLEMVIVVMIVGILASAAVPLTALHQRRQDEAELRSGLRTIRLALDAYKRAWDQGQIEKKEGETGYPPTLDVLVSGVVDIRQTTPRRIYFLRRLPRDPFAPITEPAAATWGLRSYASPPGQPQPGADVFDVYSRTDGAGLDGVPYRQW</sequence>
<evidence type="ECO:0000313" key="4">
    <source>
        <dbReference type="Proteomes" id="UP000269265"/>
    </source>
</evidence>
<dbReference type="PRINTS" id="PR00813">
    <property type="entry name" value="BCTERIALGSPG"/>
</dbReference>
<dbReference type="InterPro" id="IPR045584">
    <property type="entry name" value="Pilin-like"/>
</dbReference>
<keyword evidence="2" id="KW-0812">Transmembrane</keyword>
<keyword evidence="2" id="KW-1133">Transmembrane helix</keyword>
<accession>A0A426VI70</accession>
<dbReference type="Gene3D" id="3.30.700.10">
    <property type="entry name" value="Glycoprotein, Type 4 Pilin"/>
    <property type="match status" value="1"/>
</dbReference>
<reference evidence="3 4" key="1">
    <citation type="submission" date="2018-12" db="EMBL/GenBank/DDBJ databases">
        <title>The whole draft genome of Aquabacterium sp. SJQ9.</title>
        <authorList>
            <person name="Sun L."/>
            <person name="Gao X."/>
            <person name="Chen W."/>
            <person name="Huang K."/>
        </authorList>
    </citation>
    <scope>NUCLEOTIDE SEQUENCE [LARGE SCALE GENOMIC DNA]</scope>
    <source>
        <strain evidence="3 4">SJQ9</strain>
    </source>
</reference>
<keyword evidence="1" id="KW-0488">Methylation</keyword>
<dbReference type="EMBL" id="RSED01000001">
    <property type="protein sequence ID" value="RRS06330.1"/>
    <property type="molecule type" value="Genomic_DNA"/>
</dbReference>
<dbReference type="GO" id="GO:0015628">
    <property type="term" value="P:protein secretion by the type II secretion system"/>
    <property type="evidence" value="ECO:0007669"/>
    <property type="project" value="InterPro"/>
</dbReference>
<gene>
    <name evidence="3" type="ORF">EIP75_01725</name>
</gene>
<keyword evidence="4" id="KW-1185">Reference proteome</keyword>
<evidence type="ECO:0000313" key="3">
    <source>
        <dbReference type="EMBL" id="RRS06330.1"/>
    </source>
</evidence>
<dbReference type="Pfam" id="PF07963">
    <property type="entry name" value="N_methyl"/>
    <property type="match status" value="1"/>
</dbReference>
<dbReference type="InterPro" id="IPR000983">
    <property type="entry name" value="Bac_GSPG_pilin"/>
</dbReference>
<evidence type="ECO:0000256" key="1">
    <source>
        <dbReference type="ARBA" id="ARBA00022481"/>
    </source>
</evidence>
<organism evidence="3 4">
    <name type="scientific">Aquabacterium soli</name>
    <dbReference type="NCBI Taxonomy" id="2493092"/>
    <lineage>
        <taxon>Bacteria</taxon>
        <taxon>Pseudomonadati</taxon>
        <taxon>Pseudomonadota</taxon>
        <taxon>Betaproteobacteria</taxon>
        <taxon>Burkholderiales</taxon>
        <taxon>Aquabacterium</taxon>
    </lineage>
</organism>
<dbReference type="NCBIfam" id="TIGR02532">
    <property type="entry name" value="IV_pilin_GFxxxE"/>
    <property type="match status" value="1"/>
</dbReference>
<dbReference type="OrthoDB" id="9790526at2"/>
<protein>
    <submittedName>
        <fullName evidence="3">Type II secretion system protein</fullName>
    </submittedName>
</protein>
<name>A0A426VI70_9BURK</name>
<feature type="transmembrane region" description="Helical" evidence="2">
    <location>
        <begin position="6"/>
        <end position="26"/>
    </location>
</feature>
<dbReference type="InterPro" id="IPR012902">
    <property type="entry name" value="N_methyl_site"/>
</dbReference>
<dbReference type="AlphaFoldDB" id="A0A426VI70"/>
<dbReference type="GO" id="GO:0015627">
    <property type="term" value="C:type II protein secretion system complex"/>
    <property type="evidence" value="ECO:0007669"/>
    <property type="project" value="InterPro"/>
</dbReference>
<dbReference type="Proteomes" id="UP000269265">
    <property type="component" value="Unassembled WGS sequence"/>
</dbReference>
<dbReference type="SUPFAM" id="SSF54523">
    <property type="entry name" value="Pili subunits"/>
    <property type="match status" value="1"/>
</dbReference>
<comment type="caution">
    <text evidence="3">The sequence shown here is derived from an EMBL/GenBank/DDBJ whole genome shotgun (WGS) entry which is preliminary data.</text>
</comment>
<proteinExistence type="predicted"/>